<feature type="domain" description="USP" evidence="4">
    <location>
        <begin position="1996"/>
        <end position="2343"/>
    </location>
</feature>
<dbReference type="Gene3D" id="3.90.70.10">
    <property type="entry name" value="Cysteine proteinases"/>
    <property type="match status" value="1"/>
</dbReference>
<dbReference type="PANTHER" id="PTHR22975">
    <property type="entry name" value="UBIQUITIN SPECIFIC PROTEINASE"/>
    <property type="match status" value="1"/>
</dbReference>
<feature type="region of interest" description="Disordered" evidence="3">
    <location>
        <begin position="1831"/>
        <end position="1946"/>
    </location>
</feature>
<feature type="compositionally biased region" description="Low complexity" evidence="3">
    <location>
        <begin position="1903"/>
        <end position="1913"/>
    </location>
</feature>
<dbReference type="PROSITE" id="PS50235">
    <property type="entry name" value="USP_3"/>
    <property type="match status" value="1"/>
</dbReference>
<dbReference type="InterPro" id="IPR001394">
    <property type="entry name" value="Peptidase_C19_UCH"/>
</dbReference>
<feature type="compositionally biased region" description="Basic residues" evidence="3">
    <location>
        <begin position="1568"/>
        <end position="1577"/>
    </location>
</feature>
<name>A0AB34JF38_PRYPA</name>
<evidence type="ECO:0000256" key="3">
    <source>
        <dbReference type="SAM" id="MobiDB-lite"/>
    </source>
</evidence>
<dbReference type="Proteomes" id="UP001515480">
    <property type="component" value="Unassembled WGS sequence"/>
</dbReference>
<feature type="compositionally biased region" description="Gly residues" evidence="3">
    <location>
        <begin position="1914"/>
        <end position="1924"/>
    </location>
</feature>
<dbReference type="SUPFAM" id="SSF48452">
    <property type="entry name" value="TPR-like"/>
    <property type="match status" value="1"/>
</dbReference>
<dbReference type="EMBL" id="JBGBPQ010000009">
    <property type="protein sequence ID" value="KAL1520226.1"/>
    <property type="molecule type" value="Genomic_DNA"/>
</dbReference>
<sequence length="2347" mass="255158">MAATAVVPPKKPASKKRDASAEGAADAAKAATEGDSLATQLTEAFEHEEAAEAFCKVAEAAFRLTQYDMAFAICRAGVHKLGIANERLCKRYLFFLDQIVKVRASANRKDGPPKMLYLRELFASVPFVLLGSLSKLAGEEATRAGEKCVLMKDRGVMVVGLSHQEWRLLLEKTGGSDRMQMISGVEEAVLRGLSQSEGTPETQSELKQSWNAWALKLCDAEPSNSQLRTKCLLQRTALLVQNQQHLKAVESANEVLQISPDNKHAAALLATSQHKAGRKKQAAATITDLCAAFQRVDGDTPNDELGHPLELTVGLLVEMHRTKDALKLLSQLLSRVTGPRQQHFFFCLARLYAKHGLNKDALVLKLPSLCSDPPDRRTWELLKSMAECTPVAVEQQLQKYIEEAGPGHFTHVPHITEVMCKLPFGAHGSAASKALHLLKRCASQVTPDRPEDLRIIVDDLRAFMSSNIPATVSEQFPRTIESLLSSYIDALTGQHTQEAWEMPAELMKRTFNAQPPQALSEQLQLAAMRIPLYREQSLWAVFRHLSSDAGSMLVRSWLLTYDPPDITRMESAATQLQQSKGEHAAALDLMRWAEAKNLQVQVLEAELWRNLYFRVLRHTAEERAASMKRGGAFTAGGLDMTTPVLSAGDCPMRLSSFKFYRSQLTGLDIPLRNITSSEALILREYWGEPVSSRQADSRPTIAASNRHLRMLESEVFSSWSNEAARDIESLQPSGVTDIGEEHDMGQSHSLLSSMNGDVALTNGHLLANERASEDAAAAATDASSVSADGFDPRLRGTTFRELQQAGLTGLSALEVASSAPERQPLLAGQSDFIPMDDPQEEVAAESQMFTTAQLNLAISMLEELQLKQRVPEHLHEDDDWQRFISDLFLSSGWRQLGERYRENEDGVFSKSQLIGDVQGCQAMMRTRSASAEGARAGLTDGDGNWLFALLQEHVFTNAAMIDNDLEQMDPSHACDVLAYDMGQRSIWQQGFYDPDQGVESINFYDAPPHAKARLKLAFMHAADRLTSPRSNRTQDSPGRSGCEVLIQQSQWPLPLMQQNEQIEHCHRLLRSDAEQALAMAQQLMEGSRRLSNNNEVEVLQLICGDACMALEQYKAAISHFSRFSHSHGSHSLPLDALIENVCGMLLEGYPAAQVSQAAEEGSQFDTSNNEGWLLLVKVLAEMIDAESAIEQAAEEENRHMVNKLLMLLGSTNVTNRRERDARMQRCLQEGGDSNSERDTSGRRIVSSRRVRAEENGGIGIPQLQLFWKSLSTAQRSELCKVPLADFEKSVSALAATVASADREGSRESNARSAAVTSDADGAAATSGNQLLLLLHSSLVEGTGATATATPQGLKLADSLCDIKELADLCAGSNEEKAVLDPTISARGLFAIYDDTITLHPELLVARCSSNVIRALEDHTATNQDSEDGECVPLLDRLLAVEAGYELDGNAKNRSKIDMGSQLTYMQVMVLVRTASMLREHAGQHLPHARWALGEMCRRLLRKEPMRAVMAAQRATMATLARLMLRGVRAAFGEEQQRLRREEAERAEQELLESLEHEESKRDGSEAKKKSKKKKRRTGAADGTEATHIDSGGVDGTVEDGDEDVPNGIGDDASTGAVDTDSCNSGGNLVADGDSVTDPSMSANVDSGINHDDARPQTYSELDDPTMAGADSVDRHPSEAASSSSHELTPTIDRPCAHSSNSRADSSLGVNPRREDSAAREAREAAEALAVVEAEEAAEEAARLAVVHQERSPSENVWEEAQTKRSRRKPKGAEPTGGAQNSDPHDSEATSRHARRRVREAGDACDAAAERDMDCAADVVVLGERSVAEDMRDVTGVSSSKLRKSTAKARSSYDESMVPDTENEDSMLPTVVAEVSSSTSHENTLDSAPSADESSPNDGTAAYALSGAPSSDGALGAGGSSGGGGKRNKRGKASDTGSLPPGACTNGSTTGVSSSFYGNGHANGSVGVSGTRGKGKKGAPPPDMFEESASIGAPAAPGLENKTGQHSCFVNVVVQTLWNVSAFRDAFLTGKLNDHASEEDSSIYVAMKEVCSMMDSAAAGDRIADPNSKQPRQATASALKEALYRLDSNFELGEMHDATEAHEALLEALHRAVAEPVVEQRDGMSASSGSSDEGSTLAGETRSGSSFVKEIFSMRMRMEYAKPADPKEEPSKPLHFDQWTQYIVASELRNAVHEAADVGHTMSPLVRVLRKEAGTEPVCEGGKCLPVTRKLNMLEPPLVFTLGLSNDSARASKLQISESLQGIEEILNLRDVYDGLTVNVYYRLVALTAFYESHYVCFCFSQAAGAWIHYDDDTRRLVGADFAQVKEKCIAGRLHPQLCFFESIPSPT</sequence>
<organism evidence="5 6">
    <name type="scientific">Prymnesium parvum</name>
    <name type="common">Toxic golden alga</name>
    <dbReference type="NCBI Taxonomy" id="97485"/>
    <lineage>
        <taxon>Eukaryota</taxon>
        <taxon>Haptista</taxon>
        <taxon>Haptophyta</taxon>
        <taxon>Prymnesiophyceae</taxon>
        <taxon>Prymnesiales</taxon>
        <taxon>Prymnesiaceae</taxon>
        <taxon>Prymnesium</taxon>
    </lineage>
</organism>
<feature type="compositionally biased region" description="Polar residues" evidence="3">
    <location>
        <begin position="1874"/>
        <end position="1897"/>
    </location>
</feature>
<reference evidence="5 6" key="1">
    <citation type="journal article" date="2024" name="Science">
        <title>Giant polyketide synthase enzymes in the biosynthesis of giant marine polyether toxins.</title>
        <authorList>
            <person name="Fallon T.R."/>
            <person name="Shende V.V."/>
            <person name="Wierzbicki I.H."/>
            <person name="Pendleton A.L."/>
            <person name="Watervoot N.F."/>
            <person name="Auber R.P."/>
            <person name="Gonzalez D.J."/>
            <person name="Wisecaver J.H."/>
            <person name="Moore B.S."/>
        </authorList>
    </citation>
    <scope>NUCLEOTIDE SEQUENCE [LARGE SCALE GENOMIC DNA]</scope>
    <source>
        <strain evidence="5 6">12B1</strain>
    </source>
</reference>
<evidence type="ECO:0000313" key="5">
    <source>
        <dbReference type="EMBL" id="KAL1520226.1"/>
    </source>
</evidence>
<dbReference type="InterPro" id="IPR011990">
    <property type="entry name" value="TPR-like_helical_dom_sf"/>
</dbReference>
<comment type="caution">
    <text evidence="5">The sequence shown here is derived from an EMBL/GenBank/DDBJ whole genome shotgun (WGS) entry which is preliminary data.</text>
</comment>
<feature type="region of interest" description="Disordered" evidence="3">
    <location>
        <begin position="1"/>
        <end position="28"/>
    </location>
</feature>
<proteinExistence type="predicted"/>
<feature type="compositionally biased region" description="Low complexity" evidence="3">
    <location>
        <begin position="2122"/>
        <end position="2134"/>
    </location>
</feature>
<dbReference type="SUPFAM" id="SSF54001">
    <property type="entry name" value="Cysteine proteinases"/>
    <property type="match status" value="1"/>
</dbReference>
<evidence type="ECO:0000256" key="1">
    <source>
        <dbReference type="ARBA" id="ARBA00022786"/>
    </source>
</evidence>
<protein>
    <recommendedName>
        <fullName evidence="4">USP domain-containing protein</fullName>
    </recommendedName>
</protein>
<dbReference type="InterPro" id="IPR038765">
    <property type="entry name" value="Papain-like_cys_pep_sf"/>
</dbReference>
<feature type="region of interest" description="Disordered" evidence="3">
    <location>
        <begin position="1962"/>
        <end position="1997"/>
    </location>
</feature>
<feature type="compositionally biased region" description="Polar residues" evidence="3">
    <location>
        <begin position="1697"/>
        <end position="1708"/>
    </location>
</feature>
<gene>
    <name evidence="5" type="ORF">AB1Y20_023696</name>
</gene>
<feature type="compositionally biased region" description="Basic and acidic residues" evidence="3">
    <location>
        <begin position="1300"/>
        <end position="1309"/>
    </location>
</feature>
<dbReference type="InterPro" id="IPR052398">
    <property type="entry name" value="Ubiquitin_hydrolase_53/54"/>
</dbReference>
<dbReference type="InterPro" id="IPR028889">
    <property type="entry name" value="USP"/>
</dbReference>
<dbReference type="GO" id="GO:0004843">
    <property type="term" value="F:cysteine-type deubiquitinase activity"/>
    <property type="evidence" value="ECO:0007669"/>
    <property type="project" value="InterPro"/>
</dbReference>
<dbReference type="GO" id="GO:0016579">
    <property type="term" value="P:protein deubiquitination"/>
    <property type="evidence" value="ECO:0007669"/>
    <property type="project" value="InterPro"/>
</dbReference>
<feature type="compositionally biased region" description="Polar residues" evidence="3">
    <location>
        <begin position="1636"/>
        <end position="1646"/>
    </location>
</feature>
<keyword evidence="1" id="KW-0833">Ubl conjugation pathway</keyword>
<evidence type="ECO:0000259" key="4">
    <source>
        <dbReference type="PROSITE" id="PS50235"/>
    </source>
</evidence>
<accession>A0AB34JF38</accession>
<keyword evidence="6" id="KW-1185">Reference proteome</keyword>
<evidence type="ECO:0000256" key="2">
    <source>
        <dbReference type="ARBA" id="ARBA00022801"/>
    </source>
</evidence>
<evidence type="ECO:0000313" key="6">
    <source>
        <dbReference type="Proteomes" id="UP001515480"/>
    </source>
</evidence>
<feature type="compositionally biased region" description="Basic and acidic residues" evidence="3">
    <location>
        <begin position="1551"/>
        <end position="1567"/>
    </location>
</feature>
<feature type="region of interest" description="Disordered" evidence="3">
    <location>
        <begin position="2118"/>
        <end position="2141"/>
    </location>
</feature>
<feature type="region of interest" description="Disordered" evidence="3">
    <location>
        <begin position="1551"/>
        <end position="1813"/>
    </location>
</feature>
<dbReference type="Gene3D" id="1.25.40.10">
    <property type="entry name" value="Tetratricopeptide repeat domain"/>
    <property type="match status" value="1"/>
</dbReference>
<dbReference type="PANTHER" id="PTHR22975:SF9">
    <property type="entry name" value="ECHINUS SPLICE FORM 3"/>
    <property type="match status" value="1"/>
</dbReference>
<feature type="region of interest" description="Disordered" evidence="3">
    <location>
        <begin position="1298"/>
        <end position="1319"/>
    </location>
</feature>
<dbReference type="CDD" id="cd02257">
    <property type="entry name" value="Peptidase_C19"/>
    <property type="match status" value="1"/>
</dbReference>
<dbReference type="Pfam" id="PF00443">
    <property type="entry name" value="UCH"/>
    <property type="match status" value="1"/>
</dbReference>
<feature type="compositionally biased region" description="Basic and acidic residues" evidence="3">
    <location>
        <begin position="1711"/>
        <end position="1725"/>
    </location>
</feature>
<keyword evidence="2" id="KW-0378">Hydrolase</keyword>